<dbReference type="PANTHER" id="PTHR10071:SF337">
    <property type="entry name" value="GATA-BINDING FACTOR A"/>
    <property type="match status" value="1"/>
</dbReference>
<dbReference type="GO" id="GO:0008270">
    <property type="term" value="F:zinc ion binding"/>
    <property type="evidence" value="ECO:0007669"/>
    <property type="project" value="UniProtKB-KW"/>
</dbReference>
<evidence type="ECO:0000256" key="2">
    <source>
        <dbReference type="ARBA" id="ARBA00022723"/>
    </source>
</evidence>
<comment type="caution">
    <text evidence="14">The sequence shown here is derived from an EMBL/GenBank/DDBJ whole genome shotgun (WGS) entry which is preliminary data.</text>
</comment>
<keyword evidence="9" id="KW-0804">Transcription</keyword>
<keyword evidence="3" id="KW-0677">Repeat</keyword>
<evidence type="ECO:0000256" key="10">
    <source>
        <dbReference type="ARBA" id="ARBA00023242"/>
    </source>
</evidence>
<evidence type="ECO:0000256" key="9">
    <source>
        <dbReference type="ARBA" id="ARBA00023163"/>
    </source>
</evidence>
<evidence type="ECO:0000256" key="8">
    <source>
        <dbReference type="ARBA" id="ARBA00023159"/>
    </source>
</evidence>
<dbReference type="GO" id="GO:0005634">
    <property type="term" value="C:nucleus"/>
    <property type="evidence" value="ECO:0007669"/>
    <property type="project" value="UniProtKB-SubCell"/>
</dbReference>
<name>A0ABD1F4R0_HYPHA</name>
<dbReference type="InterPro" id="IPR039355">
    <property type="entry name" value="Transcription_factor_GATA"/>
</dbReference>
<feature type="region of interest" description="Disordered" evidence="12">
    <location>
        <begin position="243"/>
        <end position="275"/>
    </location>
</feature>
<dbReference type="SUPFAM" id="SSF57716">
    <property type="entry name" value="Glucocorticoid receptor-like (DNA-binding domain)"/>
    <property type="match status" value="2"/>
</dbReference>
<dbReference type="Pfam" id="PF00320">
    <property type="entry name" value="GATA"/>
    <property type="match status" value="2"/>
</dbReference>
<evidence type="ECO:0000256" key="12">
    <source>
        <dbReference type="SAM" id="MobiDB-lite"/>
    </source>
</evidence>
<protein>
    <recommendedName>
        <fullName evidence="13">GATA-type domain-containing protein</fullName>
    </recommendedName>
</protein>
<feature type="domain" description="GATA-type" evidence="13">
    <location>
        <begin position="199"/>
        <end position="252"/>
    </location>
</feature>
<dbReference type="PROSITE" id="PS00344">
    <property type="entry name" value="GATA_ZN_FINGER_1"/>
    <property type="match status" value="2"/>
</dbReference>
<keyword evidence="5" id="KW-0862">Zinc</keyword>
<evidence type="ECO:0000256" key="4">
    <source>
        <dbReference type="ARBA" id="ARBA00022771"/>
    </source>
</evidence>
<dbReference type="InterPro" id="IPR013088">
    <property type="entry name" value="Znf_NHR/GATA"/>
</dbReference>
<evidence type="ECO:0000256" key="6">
    <source>
        <dbReference type="ARBA" id="ARBA00023015"/>
    </source>
</evidence>
<keyword evidence="6" id="KW-0805">Transcription regulation</keyword>
<dbReference type="AlphaFoldDB" id="A0ABD1F4R0"/>
<dbReference type="SMART" id="SM00401">
    <property type="entry name" value="ZnF_GATA"/>
    <property type="match status" value="2"/>
</dbReference>
<dbReference type="CDD" id="cd00202">
    <property type="entry name" value="ZnF_GATA"/>
    <property type="match status" value="2"/>
</dbReference>
<gene>
    <name evidence="14" type="ORF">ABEB36_002138</name>
</gene>
<evidence type="ECO:0000256" key="5">
    <source>
        <dbReference type="ARBA" id="ARBA00022833"/>
    </source>
</evidence>
<feature type="compositionally biased region" description="Polar residues" evidence="12">
    <location>
        <begin position="260"/>
        <end position="275"/>
    </location>
</feature>
<feature type="domain" description="GATA-type" evidence="13">
    <location>
        <begin position="145"/>
        <end position="199"/>
    </location>
</feature>
<keyword evidence="15" id="KW-1185">Reference proteome</keyword>
<evidence type="ECO:0000256" key="7">
    <source>
        <dbReference type="ARBA" id="ARBA00023125"/>
    </source>
</evidence>
<evidence type="ECO:0000256" key="3">
    <source>
        <dbReference type="ARBA" id="ARBA00022737"/>
    </source>
</evidence>
<comment type="subcellular location">
    <subcellularLocation>
        <location evidence="1">Nucleus</location>
    </subcellularLocation>
</comment>
<accession>A0ABD1F4R0</accession>
<feature type="compositionally biased region" description="Polar residues" evidence="12">
    <location>
        <begin position="318"/>
        <end position="346"/>
    </location>
</feature>
<dbReference type="GO" id="GO:0003677">
    <property type="term" value="F:DNA binding"/>
    <property type="evidence" value="ECO:0007669"/>
    <property type="project" value="UniProtKB-KW"/>
</dbReference>
<evidence type="ECO:0000256" key="11">
    <source>
        <dbReference type="PROSITE-ProRule" id="PRU00094"/>
    </source>
</evidence>
<dbReference type="EMBL" id="JBDJPC010000002">
    <property type="protein sequence ID" value="KAL1512560.1"/>
    <property type="molecule type" value="Genomic_DNA"/>
</dbReference>
<evidence type="ECO:0000313" key="14">
    <source>
        <dbReference type="EMBL" id="KAL1512560.1"/>
    </source>
</evidence>
<dbReference type="FunFam" id="3.30.50.10:FF:000001">
    <property type="entry name" value="GATA transcription factor (GATAd)"/>
    <property type="match status" value="1"/>
</dbReference>
<sequence length="379" mass="42106">MIAMDASRENLNFSSHHCNSLYSRNSGYNAPTMHYYNTGSPEMHAQNQLWTNSTGVGSNNNLLTEDYPGAVTSLPNTTTLPAFNRLSTFQNSPRTNACSTMGYQDFPYGDCVTGTYRIPPPAPQKRMSAAGTLSAIAPGTTTEYFTEGRECVNCGAIDTPLWRRDGTGHYLCNACGLYHKMNGMNRPLVKQPRRLSASRRAGLTCTNCQTNVTALWRRNTQGEPVCNACGLYYKLHSVNRPLSMKKDTIQTRKRKPKGSKLSQSRSNPASNKASLNNRIKVEHCVKLESTGLDSFNLTQLQQTNSNFMYQNQAHLSPYSSPQNLSQNDYYNVLPNTASPSPQSNHSESPHSPLMLNNNNTKVIIHDHNLERPTVVSLTQ</sequence>
<dbReference type="PRINTS" id="PR00619">
    <property type="entry name" value="GATAZNFINGER"/>
</dbReference>
<evidence type="ECO:0000259" key="13">
    <source>
        <dbReference type="PROSITE" id="PS50114"/>
    </source>
</evidence>
<organism evidence="14 15">
    <name type="scientific">Hypothenemus hampei</name>
    <name type="common">Coffee berry borer</name>
    <dbReference type="NCBI Taxonomy" id="57062"/>
    <lineage>
        <taxon>Eukaryota</taxon>
        <taxon>Metazoa</taxon>
        <taxon>Ecdysozoa</taxon>
        <taxon>Arthropoda</taxon>
        <taxon>Hexapoda</taxon>
        <taxon>Insecta</taxon>
        <taxon>Pterygota</taxon>
        <taxon>Neoptera</taxon>
        <taxon>Endopterygota</taxon>
        <taxon>Coleoptera</taxon>
        <taxon>Polyphaga</taxon>
        <taxon>Cucujiformia</taxon>
        <taxon>Curculionidae</taxon>
        <taxon>Scolytinae</taxon>
        <taxon>Hypothenemus</taxon>
    </lineage>
</organism>
<dbReference type="PANTHER" id="PTHR10071">
    <property type="entry name" value="TRANSCRIPTION FACTOR GATA FAMILY MEMBER"/>
    <property type="match status" value="1"/>
</dbReference>
<proteinExistence type="predicted"/>
<keyword evidence="2" id="KW-0479">Metal-binding</keyword>
<reference evidence="14 15" key="1">
    <citation type="submission" date="2024-05" db="EMBL/GenBank/DDBJ databases">
        <title>Genetic variation in Jamaican populations of the coffee berry borer (Hypothenemus hampei).</title>
        <authorList>
            <person name="Errbii M."/>
            <person name="Myrie A."/>
        </authorList>
    </citation>
    <scope>NUCLEOTIDE SEQUENCE [LARGE SCALE GENOMIC DNA]</scope>
    <source>
        <strain evidence="14">JA-Hopewell-2020-01-JO</strain>
        <tissue evidence="14">Whole body</tissue>
    </source>
</reference>
<keyword evidence="4 11" id="KW-0863">Zinc-finger</keyword>
<feature type="region of interest" description="Disordered" evidence="12">
    <location>
        <begin position="318"/>
        <end position="356"/>
    </location>
</feature>
<dbReference type="FunFam" id="3.30.50.10:FF:000032">
    <property type="entry name" value="Transcription factor GATA-3"/>
    <property type="match status" value="1"/>
</dbReference>
<dbReference type="Gene3D" id="3.30.50.10">
    <property type="entry name" value="Erythroid Transcription Factor GATA-1, subunit A"/>
    <property type="match status" value="2"/>
</dbReference>
<keyword evidence="8" id="KW-0010">Activator</keyword>
<dbReference type="InterPro" id="IPR000679">
    <property type="entry name" value="Znf_GATA"/>
</dbReference>
<keyword evidence="7" id="KW-0238">DNA-binding</keyword>
<dbReference type="Proteomes" id="UP001566132">
    <property type="component" value="Unassembled WGS sequence"/>
</dbReference>
<keyword evidence="10" id="KW-0539">Nucleus</keyword>
<evidence type="ECO:0000313" key="15">
    <source>
        <dbReference type="Proteomes" id="UP001566132"/>
    </source>
</evidence>
<dbReference type="PROSITE" id="PS50114">
    <property type="entry name" value="GATA_ZN_FINGER_2"/>
    <property type="match status" value="2"/>
</dbReference>
<evidence type="ECO:0000256" key="1">
    <source>
        <dbReference type="ARBA" id="ARBA00004123"/>
    </source>
</evidence>